<sequence>MGLIDFLVSSHSEFSALAHGLSSPHTITLCPPRRAKSGADADDRVACDRTGVPNSVLTHPARWGRAAAPLDRVAGVDEAEVGPQLRRLWEARVRDTSGVSRCGPAGTRASSPPSTQGPRWRPTGRAPRTSRAPAAPPARSGRRLPLGRSAPRRARR</sequence>
<name>A0ABN9PB45_9DINO</name>
<protein>
    <submittedName>
        <fullName evidence="2">Uncharacterized protein</fullName>
    </submittedName>
</protein>
<gene>
    <name evidence="2" type="ORF">PCOR1329_LOCUS1405</name>
</gene>
<evidence type="ECO:0000256" key="1">
    <source>
        <dbReference type="SAM" id="MobiDB-lite"/>
    </source>
</evidence>
<reference evidence="2" key="1">
    <citation type="submission" date="2023-10" db="EMBL/GenBank/DDBJ databases">
        <authorList>
            <person name="Chen Y."/>
            <person name="Shah S."/>
            <person name="Dougan E. K."/>
            <person name="Thang M."/>
            <person name="Chan C."/>
        </authorList>
    </citation>
    <scope>NUCLEOTIDE SEQUENCE [LARGE SCALE GENOMIC DNA]</scope>
</reference>
<proteinExistence type="predicted"/>
<comment type="caution">
    <text evidence="2">The sequence shown here is derived from an EMBL/GenBank/DDBJ whole genome shotgun (WGS) entry which is preliminary data.</text>
</comment>
<dbReference type="EMBL" id="CAUYUJ010000341">
    <property type="protein sequence ID" value="CAK0790028.1"/>
    <property type="molecule type" value="Genomic_DNA"/>
</dbReference>
<evidence type="ECO:0000313" key="2">
    <source>
        <dbReference type="EMBL" id="CAK0790028.1"/>
    </source>
</evidence>
<feature type="region of interest" description="Disordered" evidence="1">
    <location>
        <begin position="94"/>
        <end position="156"/>
    </location>
</feature>
<evidence type="ECO:0000313" key="3">
    <source>
        <dbReference type="Proteomes" id="UP001189429"/>
    </source>
</evidence>
<keyword evidence="3" id="KW-1185">Reference proteome</keyword>
<dbReference type="Proteomes" id="UP001189429">
    <property type="component" value="Unassembled WGS sequence"/>
</dbReference>
<feature type="compositionally biased region" description="Low complexity" evidence="1">
    <location>
        <begin position="121"/>
        <end position="149"/>
    </location>
</feature>
<feature type="non-terminal residue" evidence="2">
    <location>
        <position position="156"/>
    </location>
</feature>
<accession>A0ABN9PB45</accession>
<organism evidence="2 3">
    <name type="scientific">Prorocentrum cordatum</name>
    <dbReference type="NCBI Taxonomy" id="2364126"/>
    <lineage>
        <taxon>Eukaryota</taxon>
        <taxon>Sar</taxon>
        <taxon>Alveolata</taxon>
        <taxon>Dinophyceae</taxon>
        <taxon>Prorocentrales</taxon>
        <taxon>Prorocentraceae</taxon>
        <taxon>Prorocentrum</taxon>
    </lineage>
</organism>
<feature type="compositionally biased region" description="Polar residues" evidence="1">
    <location>
        <begin position="108"/>
        <end position="117"/>
    </location>
</feature>